<feature type="chain" id="PRO_5041734795" evidence="1">
    <location>
        <begin position="23"/>
        <end position="192"/>
    </location>
</feature>
<protein>
    <submittedName>
        <fullName evidence="3">ELMO/CED-12 domain-containing protein</fullName>
    </submittedName>
    <submittedName>
        <fullName evidence="4">ELMO/CED-12_domain-containing protein</fullName>
    </submittedName>
</protein>
<evidence type="ECO:0000256" key="1">
    <source>
        <dbReference type="SAM" id="SignalP"/>
    </source>
</evidence>
<dbReference type="EMBL" id="CAXDID020000006">
    <property type="protein sequence ID" value="CAL5975194.1"/>
    <property type="molecule type" value="Genomic_DNA"/>
</dbReference>
<dbReference type="Proteomes" id="UP001642409">
    <property type="component" value="Unassembled WGS sequence"/>
</dbReference>
<dbReference type="InterPro" id="IPR006816">
    <property type="entry name" value="ELMO_dom"/>
</dbReference>
<sequence>MQSRNVLASLFLILLTILIVFKQRNKQPTQQQISALNKLIDVTKINFDETSHDHVTLLELIQTKFKVENWTDIGFQRKNSPVTDFRSFGLLSLHCLLRTEAHLKMQKFKSKDADCLPFALSYLNIGHQYIETMKKNPKFLVQHTFSENVIDDFVKYVDATLVDFERFWLSQKPENIMAYNQLWSKYEKKHFK</sequence>
<organism evidence="3">
    <name type="scientific">Hexamita inflata</name>
    <dbReference type="NCBI Taxonomy" id="28002"/>
    <lineage>
        <taxon>Eukaryota</taxon>
        <taxon>Metamonada</taxon>
        <taxon>Diplomonadida</taxon>
        <taxon>Hexamitidae</taxon>
        <taxon>Hexamitinae</taxon>
        <taxon>Hexamita</taxon>
    </lineage>
</organism>
<dbReference type="AlphaFoldDB" id="A0AA86NZK4"/>
<dbReference type="PANTHER" id="PTHR12771:SF51">
    <property type="entry name" value="LD01482P"/>
    <property type="match status" value="1"/>
</dbReference>
<dbReference type="InterPro" id="IPR050868">
    <property type="entry name" value="ELMO_domain-containing"/>
</dbReference>
<reference evidence="3" key="1">
    <citation type="submission" date="2023-06" db="EMBL/GenBank/DDBJ databases">
        <authorList>
            <person name="Kurt Z."/>
        </authorList>
    </citation>
    <scope>NUCLEOTIDE SEQUENCE</scope>
</reference>
<keyword evidence="1" id="KW-0732">Signal</keyword>
<keyword evidence="5" id="KW-1185">Reference proteome</keyword>
<dbReference type="Pfam" id="PF04727">
    <property type="entry name" value="ELMO_CED12"/>
    <property type="match status" value="1"/>
</dbReference>
<name>A0AA86NZK4_9EUKA</name>
<accession>A0AA86NZK4</accession>
<evidence type="ECO:0000259" key="2">
    <source>
        <dbReference type="Pfam" id="PF04727"/>
    </source>
</evidence>
<feature type="domain" description="ELMO" evidence="2">
    <location>
        <begin position="39"/>
        <end position="181"/>
    </location>
</feature>
<gene>
    <name evidence="3" type="ORF">HINF_LOCUS15401</name>
    <name evidence="4" type="ORF">HINF_LOCUS3210</name>
</gene>
<evidence type="ECO:0000313" key="3">
    <source>
        <dbReference type="EMBL" id="CAI9927756.1"/>
    </source>
</evidence>
<comment type="caution">
    <text evidence="3">The sequence shown here is derived from an EMBL/GenBank/DDBJ whole genome shotgun (WGS) entry which is preliminary data.</text>
</comment>
<dbReference type="PANTHER" id="PTHR12771">
    <property type="entry name" value="ENGULFMENT AND CELL MOTILITY"/>
    <property type="match status" value="1"/>
</dbReference>
<reference evidence="4 5" key="2">
    <citation type="submission" date="2024-07" db="EMBL/GenBank/DDBJ databases">
        <authorList>
            <person name="Akdeniz Z."/>
        </authorList>
    </citation>
    <scope>NUCLEOTIDE SEQUENCE [LARGE SCALE GENOMIC DNA]</scope>
</reference>
<dbReference type="EMBL" id="CATOUU010000386">
    <property type="protein sequence ID" value="CAI9927756.1"/>
    <property type="molecule type" value="Genomic_DNA"/>
</dbReference>
<evidence type="ECO:0000313" key="4">
    <source>
        <dbReference type="EMBL" id="CAL5975194.1"/>
    </source>
</evidence>
<evidence type="ECO:0000313" key="5">
    <source>
        <dbReference type="Proteomes" id="UP001642409"/>
    </source>
</evidence>
<feature type="signal peptide" evidence="1">
    <location>
        <begin position="1"/>
        <end position="22"/>
    </location>
</feature>
<proteinExistence type="predicted"/>